<sequence length="534" mass="59500">MSHSQPLTRGLSSTKHRSYSSKALPLPPTLSSPNLELALGIHNPENGKPPPVPPKSDRPSTPNKNLNTVYQQPNFSQPPKSDEDTPGLSHSWSDSSVEGETDHLFDSNLKASYDHISNNSNSNNEVIAPKNADNSTVILSTSPSIESSRPIEASLLDSSTHSDLWLRRLARKTHDQAATESTLPLNHLHLDLDQRVENSLHDQQLQQQQCNHHHTDQAKTIQITEQHSSVGIEITPSIIYQESAFTTDLPVPLHSDLMGNKFAKLRSKNLGEFSTNSNHHEDTPKSYIHESRNKSTNLEKPKLHIPGTRNLLRPSPSSRTYVEKAPPLPRKSSSRRHIIPLPTNFSKPDSNSSTHTSFPSSGSTTRAPTILTPPSSETLVLQSESALNLPTQTQPDSRDGSVPEIKLHPCQLKSDIPHSSQNEIPTTNSPDQAWPLAVVKLAPAPEIVERMIIPGPPLNVLHFECYHDHRYLRKTRNQMCPIGCMMCHKKDTEIRWTCTWCFLCACADCTRSLTQTPNRNLRVCLEKLEPLPDK</sequence>
<dbReference type="Proteomes" id="UP000237438">
    <property type="component" value="Unassembled WGS sequence"/>
</dbReference>
<dbReference type="AlphaFoldDB" id="A0A2S4PZC0"/>
<feature type="compositionally biased region" description="Polar residues" evidence="1">
    <location>
        <begin position="1"/>
        <end position="13"/>
    </location>
</feature>
<feature type="compositionally biased region" description="Polar residues" evidence="1">
    <location>
        <begin position="88"/>
        <end position="98"/>
    </location>
</feature>
<dbReference type="OrthoDB" id="5425130at2759"/>
<dbReference type="STRING" id="225359.A0A2S4PZC0"/>
<name>A0A2S4PZC0_9PEZI</name>
<protein>
    <submittedName>
        <fullName evidence="2">Uncharacterized protein</fullName>
    </submittedName>
</protein>
<dbReference type="EMBL" id="PEDP01000136">
    <property type="protein sequence ID" value="POS87388.1"/>
    <property type="molecule type" value="Genomic_DNA"/>
</dbReference>
<reference evidence="2 3" key="1">
    <citation type="submission" date="2017-10" db="EMBL/GenBank/DDBJ databases">
        <title>Development of genomic resources for the powdery mildew, Erysiphe pulchra.</title>
        <authorList>
            <person name="Wadl P.A."/>
            <person name="Mack B.M."/>
            <person name="Moore G."/>
            <person name="Beltz S.B."/>
        </authorList>
    </citation>
    <scope>NUCLEOTIDE SEQUENCE [LARGE SCALE GENOMIC DNA]</scope>
    <source>
        <strain evidence="2">Cflorida</strain>
    </source>
</reference>
<proteinExistence type="predicted"/>
<evidence type="ECO:0000256" key="1">
    <source>
        <dbReference type="SAM" id="MobiDB-lite"/>
    </source>
</evidence>
<evidence type="ECO:0000313" key="2">
    <source>
        <dbReference type="EMBL" id="POS87388.1"/>
    </source>
</evidence>
<comment type="caution">
    <text evidence="2">The sequence shown here is derived from an EMBL/GenBank/DDBJ whole genome shotgun (WGS) entry which is preliminary data.</text>
</comment>
<accession>A0A2S4PZC0</accession>
<feature type="region of interest" description="Disordered" evidence="1">
    <location>
        <begin position="1"/>
        <end position="100"/>
    </location>
</feature>
<organism evidence="2 3">
    <name type="scientific">Erysiphe pulchra</name>
    <dbReference type="NCBI Taxonomy" id="225359"/>
    <lineage>
        <taxon>Eukaryota</taxon>
        <taxon>Fungi</taxon>
        <taxon>Dikarya</taxon>
        <taxon>Ascomycota</taxon>
        <taxon>Pezizomycotina</taxon>
        <taxon>Leotiomycetes</taxon>
        <taxon>Erysiphales</taxon>
        <taxon>Erysiphaceae</taxon>
        <taxon>Erysiphe</taxon>
    </lineage>
</organism>
<feature type="compositionally biased region" description="Basic and acidic residues" evidence="1">
    <location>
        <begin position="278"/>
        <end position="302"/>
    </location>
</feature>
<feature type="region of interest" description="Disordered" evidence="1">
    <location>
        <begin position="272"/>
        <end position="372"/>
    </location>
</feature>
<feature type="compositionally biased region" description="Polar residues" evidence="1">
    <location>
        <begin position="63"/>
        <end position="79"/>
    </location>
</feature>
<feature type="compositionally biased region" description="Low complexity" evidence="1">
    <location>
        <begin position="350"/>
        <end position="365"/>
    </location>
</feature>
<keyword evidence="3" id="KW-1185">Reference proteome</keyword>
<gene>
    <name evidence="2" type="ORF">EPUL_002752</name>
</gene>
<evidence type="ECO:0000313" key="3">
    <source>
        <dbReference type="Proteomes" id="UP000237438"/>
    </source>
</evidence>